<gene>
    <name evidence="1" type="ORF">GJ28_22505</name>
</gene>
<dbReference type="RefSeq" id="WP_149027834.1">
    <property type="nucleotide sequence ID" value="NZ_CP075038.1"/>
</dbReference>
<sequence length="154" mass="17626">MPLTLNSFIQVKPDHVPVKVFLPANKVESLTRGERLLRKAGKLPGFRSGMFMTRLRAGEDTAWREFRYEFCKEFGVGCQQFGEYRVALGMVNKQLTPLAARKIIRMHQVYCRNHPHPDCSDAATQTGENIQPSLRDSGAQNIEYDKPEHIYQVC</sequence>
<organism evidence="1">
    <name type="scientific">Salmonella enterica subsp. enterica serovar Give</name>
    <dbReference type="NCBI Taxonomy" id="46626"/>
    <lineage>
        <taxon>Bacteria</taxon>
        <taxon>Pseudomonadati</taxon>
        <taxon>Pseudomonadota</taxon>
        <taxon>Gammaproteobacteria</taxon>
        <taxon>Enterobacterales</taxon>
        <taxon>Enterobacteriaceae</taxon>
        <taxon>Salmonella</taxon>
    </lineage>
</organism>
<proteinExistence type="predicted"/>
<dbReference type="EMBL" id="CP075038">
    <property type="protein sequence ID" value="QVY01396.1"/>
    <property type="molecule type" value="Genomic_DNA"/>
</dbReference>
<geneLocation type="plasmid" evidence="1">
    <name>pCFSAN012622</name>
</geneLocation>
<keyword evidence="1" id="KW-0614">Plasmid</keyword>
<reference evidence="1" key="3">
    <citation type="submission" date="2021-05" db="EMBL/GenBank/DDBJ databases">
        <title>Whole genome PacBio Sequel sequence of Salmonella enterica subsp. enterica.</title>
        <authorList>
            <person name="Hoffmann M."/>
            <person name="Balkey M."/>
            <person name="Luo Y."/>
        </authorList>
    </citation>
    <scope>NUCLEOTIDE SEQUENCE</scope>
    <source>
        <plasmid evidence="1">pCFSAN012622</plasmid>
    </source>
</reference>
<dbReference type="AlphaFoldDB" id="A0A8E7KD33"/>
<evidence type="ECO:0000313" key="1">
    <source>
        <dbReference type="EMBL" id="QVY01396.1"/>
    </source>
</evidence>
<accession>A0A8E7KD33</accession>
<reference evidence="1" key="2">
    <citation type="journal article" date="2015" name="Genome Announc.">
        <title>Draft Genome Sequence of Salmonella enterica subsp. enterica Serovar Give, Isolated from an Imported Chili Powder Product.</title>
        <authorList>
            <person name="Wang H."/>
            <person name="Chen Y."/>
            <person name="Ayers S."/>
            <person name="Melka D."/>
            <person name="Laasri A."/>
            <person name="Payne J.S."/>
            <person name="Zheng J."/>
            <person name="Son I."/>
            <person name="Timme R."/>
            <person name="Kastanis G."/>
            <person name="Hammack T.S."/>
            <person name="Strain E."/>
            <person name="Allard M.W."/>
            <person name="Evans P.S."/>
            <person name="Brown E.W."/>
        </authorList>
    </citation>
    <scope>NUCLEOTIDE SEQUENCE</scope>
    <source>
        <plasmid evidence="1">pCFSAN012622</plasmid>
    </source>
</reference>
<protein>
    <submittedName>
        <fullName evidence="1">Uncharacterized protein</fullName>
    </submittedName>
</protein>
<reference evidence="1" key="1">
    <citation type="submission" date="2014-06" db="EMBL/GenBank/DDBJ databases">
        <authorList>
            <person name="Strain E.A."/>
            <person name="Allard M.W."/>
            <person name="Payne J.S."/>
            <person name="Evans P.S."/>
            <person name="Timme R."/>
        </authorList>
    </citation>
    <scope>NUCLEOTIDE SEQUENCE</scope>
    <source>
        <plasmid evidence="1">pCFSAN012622</plasmid>
    </source>
</reference>
<name>A0A8E7KD33_SALET</name>